<evidence type="ECO:0000313" key="4">
    <source>
        <dbReference type="Proteomes" id="UP000238479"/>
    </source>
</evidence>
<gene>
    <name evidence="3" type="ORF">RchiOBHm_Chr2g0133581</name>
</gene>
<proteinExistence type="predicted"/>
<organism evidence="3 4">
    <name type="scientific">Rosa chinensis</name>
    <name type="common">China rose</name>
    <dbReference type="NCBI Taxonomy" id="74649"/>
    <lineage>
        <taxon>Eukaryota</taxon>
        <taxon>Viridiplantae</taxon>
        <taxon>Streptophyta</taxon>
        <taxon>Embryophyta</taxon>
        <taxon>Tracheophyta</taxon>
        <taxon>Spermatophyta</taxon>
        <taxon>Magnoliopsida</taxon>
        <taxon>eudicotyledons</taxon>
        <taxon>Gunneridae</taxon>
        <taxon>Pentapetalae</taxon>
        <taxon>rosids</taxon>
        <taxon>fabids</taxon>
        <taxon>Rosales</taxon>
        <taxon>Rosaceae</taxon>
        <taxon>Rosoideae</taxon>
        <taxon>Rosoideae incertae sedis</taxon>
        <taxon>Rosa</taxon>
    </lineage>
</organism>
<keyword evidence="4" id="KW-1185">Reference proteome</keyword>
<protein>
    <recommendedName>
        <fullName evidence="5">Transposase, Ptta/En/Spm, plant</fullName>
    </recommendedName>
</protein>
<dbReference type="Gramene" id="PRQ50473">
    <property type="protein sequence ID" value="PRQ50473"/>
    <property type="gene ID" value="RchiOBHm_Chr2g0133581"/>
</dbReference>
<comment type="caution">
    <text evidence="3">The sequence shown here is derived from an EMBL/GenBank/DDBJ whole genome shotgun (WGS) entry which is preliminary data.</text>
</comment>
<dbReference type="PANTHER" id="PTHR33144">
    <property type="entry name" value="OS10G0409366 PROTEIN-RELATED"/>
    <property type="match status" value="1"/>
</dbReference>
<keyword evidence="2" id="KW-0472">Membrane</keyword>
<dbReference type="PANTHER" id="PTHR33144:SF55">
    <property type="entry name" value="CHROMATIN REMODELER BROMODOMAIN FAMILY"/>
    <property type="match status" value="1"/>
</dbReference>
<evidence type="ECO:0000256" key="1">
    <source>
        <dbReference type="SAM" id="MobiDB-lite"/>
    </source>
</evidence>
<keyword evidence="2" id="KW-0812">Transmembrane</keyword>
<dbReference type="Proteomes" id="UP000238479">
    <property type="component" value="Chromosome 2"/>
</dbReference>
<dbReference type="EMBL" id="PDCK01000040">
    <property type="protein sequence ID" value="PRQ50473.1"/>
    <property type="molecule type" value="Genomic_DNA"/>
</dbReference>
<feature type="transmembrane region" description="Helical" evidence="2">
    <location>
        <begin position="277"/>
        <end position="300"/>
    </location>
</feature>
<evidence type="ECO:0008006" key="5">
    <source>
        <dbReference type="Google" id="ProtNLM"/>
    </source>
</evidence>
<accession>A0A2P6RVM7</accession>
<name>A0A2P6RVM7_ROSCH</name>
<keyword evidence="2" id="KW-1133">Transmembrane helix</keyword>
<dbReference type="AlphaFoldDB" id="A0A2P6RVM7"/>
<feature type="region of interest" description="Disordered" evidence="1">
    <location>
        <begin position="1"/>
        <end position="20"/>
    </location>
</feature>
<evidence type="ECO:0000256" key="2">
    <source>
        <dbReference type="SAM" id="Phobius"/>
    </source>
</evidence>
<evidence type="ECO:0000313" key="3">
    <source>
        <dbReference type="EMBL" id="PRQ50473.1"/>
    </source>
</evidence>
<sequence length="313" mass="35700">MGGETSKQGGKKAKRQETAARAAFVLGEKRNESLRISNGNSNSSPIEADIPECEATTNSEKKKIPPRGKAKLLDIAKKKKRKLPIVVEFNERGQPIGENAGIFSSFIGASARELIPMTAGTWKNLSNTFKDQIWKHVTTSFIVDEFYKKHIFQRMTKLWQDNRSLVMKEAEEQAKVVDLQRAAALLKPNNIESMDEWLALIKHRTSVGFKEKCQKLRECGQEELYYIELVEKVLHALKKNWEQSENPDAISRFDIWIHAYEAKKKKSSDEVVEDPEIVVCILFFMAHLLVFFFSLISYVFSLDFGEEVPEGVV</sequence>
<reference evidence="3 4" key="1">
    <citation type="journal article" date="2018" name="Nat. Genet.">
        <title>The Rosa genome provides new insights in the design of modern roses.</title>
        <authorList>
            <person name="Bendahmane M."/>
        </authorList>
    </citation>
    <scope>NUCLEOTIDE SEQUENCE [LARGE SCALE GENOMIC DNA]</scope>
    <source>
        <strain evidence="4">cv. Old Blush</strain>
    </source>
</reference>